<name>A0A9P6INC1_9FUNG</name>
<dbReference type="Proteomes" id="UP000749646">
    <property type="component" value="Unassembled WGS sequence"/>
</dbReference>
<dbReference type="Pfam" id="PF00261">
    <property type="entry name" value="Tropomyosin"/>
    <property type="match status" value="1"/>
</dbReference>
<dbReference type="AlphaFoldDB" id="A0A9P6INC1"/>
<sequence>MDKYKEKIAALRTEIEDANQRAETARTELTNVKAELSAKDQEAISLTNRIKLLENQLEKAESGGSDSQNKVRELEAKVDSLEGQVTGLTAENEQLEVSLGDVTSEHQKLNEEFEAAMRTMDDL</sequence>
<evidence type="ECO:0000313" key="4">
    <source>
        <dbReference type="Proteomes" id="UP000749646"/>
    </source>
</evidence>
<protein>
    <recommendedName>
        <fullName evidence="5">Tropomyosin</fullName>
    </recommendedName>
</protein>
<keyword evidence="4" id="KW-1185">Reference proteome</keyword>
<proteinExistence type="predicted"/>
<evidence type="ECO:0000256" key="1">
    <source>
        <dbReference type="ARBA" id="ARBA00023054"/>
    </source>
</evidence>
<keyword evidence="1 2" id="KW-0175">Coiled coil</keyword>
<evidence type="ECO:0008006" key="5">
    <source>
        <dbReference type="Google" id="ProtNLM"/>
    </source>
</evidence>
<reference evidence="3" key="1">
    <citation type="journal article" date="2020" name="Fungal Divers.">
        <title>Resolving the Mortierellaceae phylogeny through synthesis of multi-gene phylogenetics and phylogenomics.</title>
        <authorList>
            <person name="Vandepol N."/>
            <person name="Liber J."/>
            <person name="Desiro A."/>
            <person name="Na H."/>
            <person name="Kennedy M."/>
            <person name="Barry K."/>
            <person name="Grigoriev I.V."/>
            <person name="Miller A.N."/>
            <person name="O'Donnell K."/>
            <person name="Stajich J.E."/>
            <person name="Bonito G."/>
        </authorList>
    </citation>
    <scope>NUCLEOTIDE SEQUENCE</scope>
    <source>
        <strain evidence="3">MES-2147</strain>
    </source>
</reference>
<organism evidence="3 4">
    <name type="scientific">Modicella reniformis</name>
    <dbReference type="NCBI Taxonomy" id="1440133"/>
    <lineage>
        <taxon>Eukaryota</taxon>
        <taxon>Fungi</taxon>
        <taxon>Fungi incertae sedis</taxon>
        <taxon>Mucoromycota</taxon>
        <taxon>Mortierellomycotina</taxon>
        <taxon>Mortierellomycetes</taxon>
        <taxon>Mortierellales</taxon>
        <taxon>Mortierellaceae</taxon>
        <taxon>Modicella</taxon>
    </lineage>
</organism>
<dbReference type="Gene3D" id="1.20.5.340">
    <property type="match status" value="1"/>
</dbReference>
<dbReference type="SUPFAM" id="SSF57997">
    <property type="entry name" value="Tropomyosin"/>
    <property type="match status" value="1"/>
</dbReference>
<dbReference type="EMBL" id="JAAAHW010009456">
    <property type="protein sequence ID" value="KAF9940490.1"/>
    <property type="molecule type" value="Genomic_DNA"/>
</dbReference>
<feature type="coiled-coil region" evidence="2">
    <location>
        <begin position="1"/>
        <end position="112"/>
    </location>
</feature>
<gene>
    <name evidence="3" type="ORF">BGZ65_006783</name>
</gene>
<evidence type="ECO:0000313" key="3">
    <source>
        <dbReference type="EMBL" id="KAF9940490.1"/>
    </source>
</evidence>
<dbReference type="InterPro" id="IPR000533">
    <property type="entry name" value="Tropomyosin"/>
</dbReference>
<dbReference type="OrthoDB" id="128924at2759"/>
<evidence type="ECO:0000256" key="2">
    <source>
        <dbReference type="SAM" id="Coils"/>
    </source>
</evidence>
<comment type="caution">
    <text evidence="3">The sequence shown here is derived from an EMBL/GenBank/DDBJ whole genome shotgun (WGS) entry which is preliminary data.</text>
</comment>
<accession>A0A9P6INC1</accession>